<proteinExistence type="predicted"/>
<accession>A0A1Z2R927</accession>
<dbReference type="EMBL" id="MF176135">
    <property type="protein sequence ID" value="ASA40218.1"/>
    <property type="molecule type" value="Genomic_DNA"/>
</dbReference>
<reference evidence="1" key="1">
    <citation type="journal article" date="2017" name="PLoS Genet.">
        <title>A highly specific phage defense system is a conserved feature of the Vibrio cholerae mobilome.</title>
        <authorList>
            <person name="O'Hara B.J."/>
            <person name="Barth Z.K."/>
            <person name="McKitterick A.C."/>
            <person name="Seed K.D."/>
        </authorList>
    </citation>
    <scope>NUCLEOTIDE SEQUENCE</scope>
    <source>
        <strain evidence="1">KS39</strain>
    </source>
</reference>
<sequence>MKYFQIDELTLNAMLRITTIESLTPEQRLELIKAHLLNIKTPSDDNEPWDEF</sequence>
<evidence type="ECO:0000313" key="1">
    <source>
        <dbReference type="EMBL" id="ASA40218.1"/>
    </source>
</evidence>
<dbReference type="AlphaFoldDB" id="A0A1Z2R927"/>
<organism evidence="1">
    <name type="scientific">Vibrio cholerae serotype O1 biovar El Tor</name>
    <dbReference type="NCBI Taxonomy" id="686"/>
    <lineage>
        <taxon>Bacteria</taxon>
        <taxon>Pseudomonadati</taxon>
        <taxon>Pseudomonadota</taxon>
        <taxon>Gammaproteobacteria</taxon>
        <taxon>Vibrionales</taxon>
        <taxon>Vibrionaceae</taxon>
        <taxon>Vibrio</taxon>
    </lineage>
</organism>
<name>A0A1Z2R927_VIBCE</name>
<protein>
    <submittedName>
        <fullName evidence="1">Uncharacterized protein</fullName>
    </submittedName>
</protein>